<dbReference type="InterPro" id="IPR008928">
    <property type="entry name" value="6-hairpin_glycosidase_sf"/>
</dbReference>
<evidence type="ECO:0000256" key="6">
    <source>
        <dbReference type="ARBA" id="ARBA00023295"/>
    </source>
</evidence>
<dbReference type="PANTHER" id="PTHR31916:SF28">
    <property type="entry name" value="NEUTRAL_ALKALINE INVERTASE 3, CHLOROPLASTIC"/>
    <property type="match status" value="1"/>
</dbReference>
<keyword evidence="6" id="KW-0326">Glycosidase</keyword>
<name>A0A8J7DZG3_9CYAN</name>
<dbReference type="RefSeq" id="WP_194031561.1">
    <property type="nucleotide sequence ID" value="NZ_JADEWZ010000048.1"/>
</dbReference>
<comment type="catalytic activity">
    <reaction evidence="1">
        <text>Hydrolysis of terminal non-reducing beta-D-fructofuranoside residues in beta-D-fructofuranosides.</text>
        <dbReference type="EC" id="3.2.1.26"/>
    </reaction>
</comment>
<dbReference type="PANTHER" id="PTHR31916">
    <property type="match status" value="1"/>
</dbReference>
<dbReference type="InterPro" id="IPR024746">
    <property type="entry name" value="Glyco_hydro_100"/>
</dbReference>
<dbReference type="Gene3D" id="1.50.10.10">
    <property type="match status" value="1"/>
</dbReference>
<keyword evidence="5" id="KW-0119">Carbohydrate metabolism</keyword>
<evidence type="ECO:0000256" key="2">
    <source>
        <dbReference type="ARBA" id="ARBA00007671"/>
    </source>
</evidence>
<dbReference type="Proteomes" id="UP000654482">
    <property type="component" value="Unassembled WGS sequence"/>
</dbReference>
<dbReference type="SUPFAM" id="SSF48208">
    <property type="entry name" value="Six-hairpin glycosidases"/>
    <property type="match status" value="1"/>
</dbReference>
<protein>
    <recommendedName>
        <fullName evidence="3">beta-fructofuranosidase</fullName>
        <ecNumber evidence="3">3.2.1.26</ecNumber>
    </recommendedName>
</protein>
<sequence length="457" mass="51500">MNDLIESAWQLLEKSIISYQGRPVGTLAACNSEKTGLNYDQCFTRDFAVSAIAFLLRGQTEIVRNFLTTTLELQSCQKQMDCFTPGQGLMPASFKITCDEGEEGLGADFGERAIARVAPVDSGFWWLLILRAYVKASDDLDLARKPEFQKGIKLILDLCLTARFAMLPTLLVPDGSFTIDRRMGVYGHPLDVQTLFYLALRSAKELLAPEDDYIEVVNLRLGHLTYHLRTYYWLDFARLNEIYHYKVEQFGKDANNKFNIYPDTIPDWLSTWIPDTGGYLAGNLGPARIDFRWFAQGNLMAILGSLASEEQAQGIMNLIEQRSSDLLGQMPLKMCFPALKGRDWQVLTGSDAKNIPWSYHNSGSWPFLLWELAGAAIKTGHEELAQRAVEIAIQRLPQQDWPEYYDGQEGRLVGKSARKFQTWTIAGFLAAQELLENPQKVEIVCFAEDTGVKACST</sequence>
<keyword evidence="8" id="KW-1185">Reference proteome</keyword>
<dbReference type="GO" id="GO:0033926">
    <property type="term" value="F:endo-alpha-N-acetylgalactosaminidase activity"/>
    <property type="evidence" value="ECO:0007669"/>
    <property type="project" value="InterPro"/>
</dbReference>
<dbReference type="GO" id="GO:0004575">
    <property type="term" value="F:sucrose alpha-glucosidase activity"/>
    <property type="evidence" value="ECO:0007669"/>
    <property type="project" value="TreeGrafter"/>
</dbReference>
<dbReference type="EMBL" id="JADEWZ010000048">
    <property type="protein sequence ID" value="MBE9118477.1"/>
    <property type="molecule type" value="Genomic_DNA"/>
</dbReference>
<comment type="similarity">
    <text evidence="2">Belongs to the glycosyl hydrolase 100 family.</text>
</comment>
<evidence type="ECO:0000256" key="1">
    <source>
        <dbReference type="ARBA" id="ARBA00000094"/>
    </source>
</evidence>
<reference evidence="7" key="1">
    <citation type="submission" date="2020-10" db="EMBL/GenBank/DDBJ databases">
        <authorList>
            <person name="Castelo-Branco R."/>
            <person name="Eusebio N."/>
            <person name="Adriana R."/>
            <person name="Vieira A."/>
            <person name="Brugerolle De Fraissinette N."/>
            <person name="Rezende De Castro R."/>
            <person name="Schneider M.P."/>
            <person name="Vasconcelos V."/>
            <person name="Leao P.N."/>
        </authorList>
    </citation>
    <scope>NUCLEOTIDE SEQUENCE</scope>
    <source>
        <strain evidence="7">LEGE 07157</strain>
    </source>
</reference>
<dbReference type="InterPro" id="IPR012341">
    <property type="entry name" value="6hp_glycosidase-like_sf"/>
</dbReference>
<evidence type="ECO:0000256" key="3">
    <source>
        <dbReference type="ARBA" id="ARBA00012758"/>
    </source>
</evidence>
<proteinExistence type="inferred from homology"/>
<evidence type="ECO:0000256" key="5">
    <source>
        <dbReference type="ARBA" id="ARBA00023277"/>
    </source>
</evidence>
<keyword evidence="4 7" id="KW-0378">Hydrolase</keyword>
<dbReference type="GO" id="GO:0005987">
    <property type="term" value="P:sucrose catabolic process"/>
    <property type="evidence" value="ECO:0007669"/>
    <property type="project" value="TreeGrafter"/>
</dbReference>
<organism evidence="7 8">
    <name type="scientific">Lusitaniella coriacea LEGE 07157</name>
    <dbReference type="NCBI Taxonomy" id="945747"/>
    <lineage>
        <taxon>Bacteria</taxon>
        <taxon>Bacillati</taxon>
        <taxon>Cyanobacteriota</taxon>
        <taxon>Cyanophyceae</taxon>
        <taxon>Spirulinales</taxon>
        <taxon>Lusitaniellaceae</taxon>
        <taxon>Lusitaniella</taxon>
    </lineage>
</organism>
<dbReference type="EC" id="3.2.1.26" evidence="3"/>
<evidence type="ECO:0000313" key="8">
    <source>
        <dbReference type="Proteomes" id="UP000654482"/>
    </source>
</evidence>
<accession>A0A8J7DZG3</accession>
<evidence type="ECO:0000256" key="4">
    <source>
        <dbReference type="ARBA" id="ARBA00022801"/>
    </source>
</evidence>
<dbReference type="AlphaFoldDB" id="A0A8J7DZG3"/>
<comment type="caution">
    <text evidence="7">The sequence shown here is derived from an EMBL/GenBank/DDBJ whole genome shotgun (WGS) entry which is preliminary data.</text>
</comment>
<evidence type="ECO:0000313" key="7">
    <source>
        <dbReference type="EMBL" id="MBE9118477.1"/>
    </source>
</evidence>
<gene>
    <name evidence="7" type="ORF">IQ249_21535</name>
</gene>
<dbReference type="Pfam" id="PF12899">
    <property type="entry name" value="Glyco_hydro_100"/>
    <property type="match status" value="1"/>
</dbReference>